<sequence length="288" mass="29762">MSSAISPNHLLSGQSALVTGAGAGIGRAIAQAMAAAGARVVVNDLPAKRRAAEATAATIEAAGGKVSVICADVSNEADVVAMLEAASPLDILVNNAGTEALGPVETLSLATWQATIDVNLTGAFLCSREAVRLFKRQGCERAVSSSCGKILFVSSIHEAFARPNAAAYAAAKAGTMMLMRTLALEAGPFGIRVNCVCPGATNTDRLAAVMADPDAAAALAHSIPLQRIAEPEDIARAAVWLASDQAEYIHGASLFIDGGMSLQMNARRFPSGFRHRVAAAVRRRLSLR</sequence>
<evidence type="ECO:0000313" key="2">
    <source>
        <dbReference type="EMBL" id="SUS03596.1"/>
    </source>
</evidence>
<dbReference type="FunFam" id="3.40.50.720:FF:000084">
    <property type="entry name" value="Short-chain dehydrogenase reductase"/>
    <property type="match status" value="1"/>
</dbReference>
<proteinExistence type="inferred from homology"/>
<dbReference type="AlphaFoldDB" id="A0A380T9Y3"/>
<keyword evidence="2" id="KW-0560">Oxidoreductase</keyword>
<dbReference type="PANTHER" id="PTHR42879:SF2">
    <property type="entry name" value="3-OXOACYL-[ACYL-CARRIER-PROTEIN] REDUCTASE FABG"/>
    <property type="match status" value="1"/>
</dbReference>
<dbReference type="SUPFAM" id="SSF51735">
    <property type="entry name" value="NAD(P)-binding Rossmann-fold domains"/>
    <property type="match status" value="1"/>
</dbReference>
<dbReference type="InterPro" id="IPR036291">
    <property type="entry name" value="NAD(P)-bd_dom_sf"/>
</dbReference>
<organism evidence="2">
    <name type="scientific">metagenome</name>
    <dbReference type="NCBI Taxonomy" id="256318"/>
    <lineage>
        <taxon>unclassified sequences</taxon>
        <taxon>metagenomes</taxon>
    </lineage>
</organism>
<accession>A0A380T9Y3</accession>
<reference evidence="2" key="1">
    <citation type="submission" date="2018-07" db="EMBL/GenBank/DDBJ databases">
        <authorList>
            <person name="Quirk P.G."/>
            <person name="Krulwich T.A."/>
        </authorList>
    </citation>
    <scope>NUCLEOTIDE SEQUENCE</scope>
</reference>
<dbReference type="GO" id="GO:0047936">
    <property type="term" value="F:glucose 1-dehydrogenase [NAD(P)+] activity"/>
    <property type="evidence" value="ECO:0007669"/>
    <property type="project" value="UniProtKB-EC"/>
</dbReference>
<dbReference type="Pfam" id="PF13561">
    <property type="entry name" value="adh_short_C2"/>
    <property type="match status" value="1"/>
</dbReference>
<dbReference type="PRINTS" id="PR00080">
    <property type="entry name" value="SDRFAMILY"/>
</dbReference>
<evidence type="ECO:0000256" key="1">
    <source>
        <dbReference type="ARBA" id="ARBA00006484"/>
    </source>
</evidence>
<gene>
    <name evidence="2" type="ORF">DF3PB_1020009</name>
</gene>
<dbReference type="GO" id="GO:0032787">
    <property type="term" value="P:monocarboxylic acid metabolic process"/>
    <property type="evidence" value="ECO:0007669"/>
    <property type="project" value="UniProtKB-ARBA"/>
</dbReference>
<dbReference type="InterPro" id="IPR050259">
    <property type="entry name" value="SDR"/>
</dbReference>
<dbReference type="InterPro" id="IPR020904">
    <property type="entry name" value="Sc_DH/Rdtase_CS"/>
</dbReference>
<name>A0A380T9Y3_9ZZZZ</name>
<protein>
    <submittedName>
        <fullName evidence="2">Putative glucose 1-dehydrogenase</fullName>
        <ecNumber evidence="2">1.1.1.47</ecNumber>
    </submittedName>
</protein>
<dbReference type="EMBL" id="UIDG01000005">
    <property type="protein sequence ID" value="SUS03596.1"/>
    <property type="molecule type" value="Genomic_DNA"/>
</dbReference>
<dbReference type="InterPro" id="IPR002347">
    <property type="entry name" value="SDR_fam"/>
</dbReference>
<dbReference type="EC" id="1.1.1.47" evidence="2"/>
<dbReference type="PRINTS" id="PR00081">
    <property type="entry name" value="GDHRDH"/>
</dbReference>
<dbReference type="Gene3D" id="3.40.50.720">
    <property type="entry name" value="NAD(P)-binding Rossmann-like Domain"/>
    <property type="match status" value="1"/>
</dbReference>
<dbReference type="PROSITE" id="PS00061">
    <property type="entry name" value="ADH_SHORT"/>
    <property type="match status" value="1"/>
</dbReference>
<dbReference type="PANTHER" id="PTHR42879">
    <property type="entry name" value="3-OXOACYL-(ACYL-CARRIER-PROTEIN) REDUCTASE"/>
    <property type="match status" value="1"/>
</dbReference>
<comment type="similarity">
    <text evidence="1">Belongs to the short-chain dehydrogenases/reductases (SDR) family.</text>
</comment>